<dbReference type="InterPro" id="IPR001867">
    <property type="entry name" value="OmpR/PhoB-type_DNA-bd"/>
</dbReference>
<dbReference type="Pfam" id="PF00486">
    <property type="entry name" value="Trans_reg_C"/>
    <property type="match status" value="1"/>
</dbReference>
<evidence type="ECO:0000256" key="2">
    <source>
        <dbReference type="ARBA" id="ARBA00023125"/>
    </source>
</evidence>
<keyword evidence="1" id="KW-0805">Transcription regulation</keyword>
<evidence type="ECO:0000313" key="10">
    <source>
        <dbReference type="Proteomes" id="UP001403094"/>
    </source>
</evidence>
<organism evidence="9 10">
    <name type="scientific">Streptomyces cheonanensis</name>
    <dbReference type="NCBI Taxonomy" id="312720"/>
    <lineage>
        <taxon>Bacteria</taxon>
        <taxon>Bacillati</taxon>
        <taxon>Actinomycetota</taxon>
        <taxon>Actinomycetes</taxon>
        <taxon>Kitasatosporales</taxon>
        <taxon>Streptomycetaceae</taxon>
        <taxon>Streptomyces</taxon>
    </lineage>
</organism>
<dbReference type="EMBL" id="BAAANQ010000001">
    <property type="protein sequence ID" value="GAA2042313.1"/>
    <property type="molecule type" value="Genomic_DNA"/>
</dbReference>
<dbReference type="SMART" id="SM00862">
    <property type="entry name" value="Trans_reg_C"/>
    <property type="match status" value="1"/>
</dbReference>
<keyword evidence="3" id="KW-0804">Transcription</keyword>
<dbReference type="SUPFAM" id="SSF52172">
    <property type="entry name" value="CheY-like"/>
    <property type="match status" value="1"/>
</dbReference>
<feature type="DNA-binding region" description="OmpR/PhoB-type" evidence="5">
    <location>
        <begin position="161"/>
        <end position="256"/>
    </location>
</feature>
<reference evidence="9 10" key="1">
    <citation type="journal article" date="2019" name="Int. J. Syst. Evol. Microbiol.">
        <title>The Global Catalogue of Microorganisms (GCM) 10K type strain sequencing project: providing services to taxonomists for standard genome sequencing and annotation.</title>
        <authorList>
            <consortium name="The Broad Institute Genomics Platform"/>
            <consortium name="The Broad Institute Genome Sequencing Center for Infectious Disease"/>
            <person name="Wu L."/>
            <person name="Ma J."/>
        </authorList>
    </citation>
    <scope>NUCLEOTIDE SEQUENCE [LARGE SCALE GENOMIC DNA]</scope>
    <source>
        <strain evidence="9 10">JCM 14549</strain>
    </source>
</reference>
<dbReference type="InterPro" id="IPR036388">
    <property type="entry name" value="WH-like_DNA-bd_sf"/>
</dbReference>
<evidence type="ECO:0000256" key="6">
    <source>
        <dbReference type="SAM" id="MobiDB-lite"/>
    </source>
</evidence>
<comment type="caution">
    <text evidence="9">The sequence shown here is derived from an EMBL/GenBank/DDBJ whole genome shotgun (WGS) entry which is preliminary data.</text>
</comment>
<evidence type="ECO:0000256" key="3">
    <source>
        <dbReference type="ARBA" id="ARBA00023163"/>
    </source>
</evidence>
<evidence type="ECO:0000259" key="7">
    <source>
        <dbReference type="PROSITE" id="PS50110"/>
    </source>
</evidence>
<dbReference type="SUPFAM" id="SSF46894">
    <property type="entry name" value="C-terminal effector domain of the bipartite response regulators"/>
    <property type="match status" value="1"/>
</dbReference>
<dbReference type="PROSITE" id="PS50110">
    <property type="entry name" value="RESPONSE_REGULATORY"/>
    <property type="match status" value="1"/>
</dbReference>
<dbReference type="Gene3D" id="6.10.250.690">
    <property type="match status" value="1"/>
</dbReference>
<dbReference type="SMART" id="SM00448">
    <property type="entry name" value="REC"/>
    <property type="match status" value="1"/>
</dbReference>
<dbReference type="PROSITE" id="PS51755">
    <property type="entry name" value="OMPR_PHOB"/>
    <property type="match status" value="1"/>
</dbReference>
<dbReference type="PANTHER" id="PTHR48111">
    <property type="entry name" value="REGULATOR OF RPOS"/>
    <property type="match status" value="1"/>
</dbReference>
<feature type="domain" description="OmpR/PhoB-type" evidence="8">
    <location>
        <begin position="161"/>
        <end position="256"/>
    </location>
</feature>
<feature type="region of interest" description="Disordered" evidence="6">
    <location>
        <begin position="1"/>
        <end position="26"/>
    </location>
</feature>
<dbReference type="Gene3D" id="1.10.10.10">
    <property type="entry name" value="Winged helix-like DNA-binding domain superfamily/Winged helix DNA-binding domain"/>
    <property type="match status" value="1"/>
</dbReference>
<gene>
    <name evidence="9" type="ORF">GCM10009757_05670</name>
</gene>
<sequence>MQAFQETQAPQTPQAPQTGTSVKAPPVRGDGEQLLILSGDPPSAELLTTTLELAGYRVDGAGNGDDAAFRLARRRYDLLVLDIALPRLHRLARQRQRQPVTLRLPILFLIDCDSLFQLLPGLGTRAAAEDYVTKPLRIPEVLARTRMLLRGRGPGSRPGDQRAPHYADLVLDDTTCQARRGPRPLHLTPAEYRLLRHLLVHAGQVLSKEQICRHVWGEFRAGNAIEKLVSRLRHKVDREGPALIHTRRGFGYWLGRRAAETSAHCDLCHVRLPSGN</sequence>
<keyword evidence="4" id="KW-0597">Phosphoprotein</keyword>
<protein>
    <submittedName>
        <fullName evidence="9">Response regulator transcription factor</fullName>
    </submittedName>
</protein>
<evidence type="ECO:0000313" key="9">
    <source>
        <dbReference type="EMBL" id="GAA2042313.1"/>
    </source>
</evidence>
<feature type="modified residue" description="4-aspartylphosphate" evidence="4">
    <location>
        <position position="82"/>
    </location>
</feature>
<dbReference type="InterPro" id="IPR011006">
    <property type="entry name" value="CheY-like_superfamily"/>
</dbReference>
<dbReference type="InterPro" id="IPR039420">
    <property type="entry name" value="WalR-like"/>
</dbReference>
<dbReference type="Gene3D" id="3.40.50.2300">
    <property type="match status" value="1"/>
</dbReference>
<keyword evidence="2 5" id="KW-0238">DNA-binding</keyword>
<name>A0ABN2URU0_9ACTN</name>
<dbReference type="Proteomes" id="UP001403094">
    <property type="component" value="Unassembled WGS sequence"/>
</dbReference>
<feature type="compositionally biased region" description="Low complexity" evidence="6">
    <location>
        <begin position="1"/>
        <end position="18"/>
    </location>
</feature>
<feature type="domain" description="Response regulatory" evidence="7">
    <location>
        <begin position="33"/>
        <end position="149"/>
    </location>
</feature>
<dbReference type="Pfam" id="PF00072">
    <property type="entry name" value="Response_reg"/>
    <property type="match status" value="1"/>
</dbReference>
<dbReference type="CDD" id="cd00383">
    <property type="entry name" value="trans_reg_C"/>
    <property type="match status" value="1"/>
</dbReference>
<evidence type="ECO:0000256" key="1">
    <source>
        <dbReference type="ARBA" id="ARBA00023015"/>
    </source>
</evidence>
<evidence type="ECO:0000256" key="4">
    <source>
        <dbReference type="PROSITE-ProRule" id="PRU00169"/>
    </source>
</evidence>
<dbReference type="InterPro" id="IPR001789">
    <property type="entry name" value="Sig_transdc_resp-reg_receiver"/>
</dbReference>
<evidence type="ECO:0000259" key="8">
    <source>
        <dbReference type="PROSITE" id="PS51755"/>
    </source>
</evidence>
<proteinExistence type="predicted"/>
<keyword evidence="10" id="KW-1185">Reference proteome</keyword>
<evidence type="ECO:0000256" key="5">
    <source>
        <dbReference type="PROSITE-ProRule" id="PRU01091"/>
    </source>
</evidence>
<dbReference type="PANTHER" id="PTHR48111:SF67">
    <property type="entry name" value="TRANSCRIPTIONAL REGULATORY PROTEIN TCTD"/>
    <property type="match status" value="1"/>
</dbReference>
<accession>A0ABN2URU0</accession>
<dbReference type="InterPro" id="IPR016032">
    <property type="entry name" value="Sig_transdc_resp-reg_C-effctor"/>
</dbReference>